<dbReference type="EMBL" id="CM045763">
    <property type="protein sequence ID" value="KAI8022122.1"/>
    <property type="molecule type" value="Genomic_DNA"/>
</dbReference>
<keyword evidence="2" id="KW-1185">Reference proteome</keyword>
<gene>
    <name evidence="1" type="ORF">LOK49_LG03G00944</name>
</gene>
<accession>A0ACC0IBB3</accession>
<organism evidence="1 2">
    <name type="scientific">Camellia lanceoleosa</name>
    <dbReference type="NCBI Taxonomy" id="1840588"/>
    <lineage>
        <taxon>Eukaryota</taxon>
        <taxon>Viridiplantae</taxon>
        <taxon>Streptophyta</taxon>
        <taxon>Embryophyta</taxon>
        <taxon>Tracheophyta</taxon>
        <taxon>Spermatophyta</taxon>
        <taxon>Magnoliopsida</taxon>
        <taxon>eudicotyledons</taxon>
        <taxon>Gunneridae</taxon>
        <taxon>Pentapetalae</taxon>
        <taxon>asterids</taxon>
        <taxon>Ericales</taxon>
        <taxon>Theaceae</taxon>
        <taxon>Camellia</taxon>
    </lineage>
</organism>
<name>A0ACC0IBB3_9ERIC</name>
<dbReference type="Proteomes" id="UP001060215">
    <property type="component" value="Chromosome 6"/>
</dbReference>
<evidence type="ECO:0000313" key="2">
    <source>
        <dbReference type="Proteomes" id="UP001060215"/>
    </source>
</evidence>
<keyword evidence="1" id="KW-0418">Kinase</keyword>
<protein>
    <submittedName>
        <fullName evidence="1">Uridine-cytidine kinase C</fullName>
    </submittedName>
</protein>
<proteinExistence type="predicted"/>
<sequence>MDDNVVQRVFQEGGRDFYQQPSTSSSSSSSSIIQSLPLHVSFDRGYYLLVKSIQELREKKEGRVTVGIGGPSGSGKTSLAEKVASVIGCIVVSMENYRVGVDDGNDLHSIDFSTLVQNLEDLISGKDILTPVFDFQEKKRVASKAIESSSSGVVIVDGTYALHARLRSLLDIRVAVVGGVHFSLLSKVQYDIGDSCSLDYLIDSIFPLFRKQIEPDLHHAQIRINNSFVSSFREPIYKLKCKSESPNGHSAFNLHGKEVIMDNFIEMYLRPPSASEEARINDWIKVRQSGIRYYLSLGDQRIVDKNYIIRPKAEFEVGRMTLGGLLALGYTVVVSYKRASTSVSNGNVSISLETIDSLGETYLVLRGTNRKTVGAEALRIGVNGPWITKSYLEMILERRGVPRLNTPPLLSNTSATIVQERLIAAPKPLRIASNLVFEDLSQPWTRSPTKSQMEPVLATWHFVSPDPPLADGSVTATDPSSFRDTVQLAPMPDSYDLDRGLLLAVQAIQALLENKGLPVIVGIGGPSGSGKTSLARKMANIVGCEVVSFESYYKSDQVKDFKYDEFGSLDLALLSKNIDGIRYSRRTEVPIFDLETGTRSGFKELEVSEDCGVVIFEGVYALHPDIRKSLDLWIAVVGGVHSHLISRVQGDKSRVGCFMSQNDIMMTVFPMFQLHIEPHLVHAHLKIRNDFDPVLSPESSLFVLKSYKQVAYQNILRILDRTKLCSSVQNFIDMYFRLPGIPANGQLEESDCIRVRICEGRFALLIREPIREGNFIIQPKVDFDISICTVAGLINLGYQAVSYIEATAYIYQDGKILIEVDHLQDVPNPYIQIKGINKEAVAAAGSTLKLDGSYTTKSYLQIILERLPPSERNSSGIHTQQASRLQELVEFIQSQCNIGMEKQGSSTASESSPSREVSPLDGVIEDMQSRIKRLERWHTINTVLWTFLMSALVGYSLYQRKHK</sequence>
<comment type="caution">
    <text evidence="1">The sequence shown here is derived from an EMBL/GenBank/DDBJ whole genome shotgun (WGS) entry which is preliminary data.</text>
</comment>
<keyword evidence="1" id="KW-0808">Transferase</keyword>
<evidence type="ECO:0000313" key="1">
    <source>
        <dbReference type="EMBL" id="KAI8022122.1"/>
    </source>
</evidence>
<reference evidence="1 2" key="1">
    <citation type="journal article" date="2022" name="Plant J.">
        <title>Chromosome-level genome of Camellia lanceoleosa provides a valuable resource for understanding genome evolution and self-incompatibility.</title>
        <authorList>
            <person name="Gong W."/>
            <person name="Xiao S."/>
            <person name="Wang L."/>
            <person name="Liao Z."/>
            <person name="Chang Y."/>
            <person name="Mo W."/>
            <person name="Hu G."/>
            <person name="Li W."/>
            <person name="Zhao G."/>
            <person name="Zhu H."/>
            <person name="Hu X."/>
            <person name="Ji K."/>
            <person name="Xiang X."/>
            <person name="Song Q."/>
            <person name="Yuan D."/>
            <person name="Jin S."/>
            <person name="Zhang L."/>
        </authorList>
    </citation>
    <scope>NUCLEOTIDE SEQUENCE [LARGE SCALE GENOMIC DNA]</scope>
    <source>
        <strain evidence="1">SQ_2022a</strain>
    </source>
</reference>